<proteinExistence type="predicted"/>
<accession>A0A2D0NE42</accession>
<keyword evidence="3" id="KW-1185">Reference proteome</keyword>
<dbReference type="OrthoDB" id="9874916at2"/>
<dbReference type="Proteomes" id="UP000223913">
    <property type="component" value="Unassembled WGS sequence"/>
</dbReference>
<sequence length="154" mass="16994">MQEVFQPTHQEDQFILYLAIVLAIVGGIGLVLSLRKKATGEAHTRNMLVAMLLFFLTTISAGTALFSWLSMRKTGPVTITADAIETPYGKVNFKNIRNAEIITDSPVRLIPTSNGRGTVKLLLIEEDSGKAHVMSEENYDIQRIFGALREAMKG</sequence>
<name>A0A2D0NE42_FLAN2</name>
<evidence type="ECO:0000313" key="2">
    <source>
        <dbReference type="EMBL" id="PHN06737.1"/>
    </source>
</evidence>
<feature type="transmembrane region" description="Helical" evidence="1">
    <location>
        <begin position="14"/>
        <end position="34"/>
    </location>
</feature>
<keyword evidence="1" id="KW-0472">Membrane</keyword>
<feature type="transmembrane region" description="Helical" evidence="1">
    <location>
        <begin position="46"/>
        <end position="69"/>
    </location>
</feature>
<evidence type="ECO:0000313" key="3">
    <source>
        <dbReference type="Proteomes" id="UP000223913"/>
    </source>
</evidence>
<dbReference type="AlphaFoldDB" id="A0A2D0NE42"/>
<reference evidence="2 3" key="1">
    <citation type="submission" date="2017-10" db="EMBL/GenBank/DDBJ databases">
        <title>The draft genome sequence of Lewinella nigricans NBRC 102662.</title>
        <authorList>
            <person name="Wang K."/>
        </authorList>
    </citation>
    <scope>NUCLEOTIDE SEQUENCE [LARGE SCALE GENOMIC DNA]</scope>
    <source>
        <strain evidence="2 3">NBRC 102662</strain>
    </source>
</reference>
<dbReference type="EMBL" id="PDUD01000017">
    <property type="protein sequence ID" value="PHN06737.1"/>
    <property type="molecule type" value="Genomic_DNA"/>
</dbReference>
<keyword evidence="1" id="KW-0812">Transmembrane</keyword>
<protein>
    <submittedName>
        <fullName evidence="2">Uncharacterized protein</fullName>
    </submittedName>
</protein>
<evidence type="ECO:0000256" key="1">
    <source>
        <dbReference type="SAM" id="Phobius"/>
    </source>
</evidence>
<comment type="caution">
    <text evidence="2">The sequence shown here is derived from an EMBL/GenBank/DDBJ whole genome shotgun (WGS) entry which is preliminary data.</text>
</comment>
<keyword evidence="1" id="KW-1133">Transmembrane helix</keyword>
<organism evidence="2 3">
    <name type="scientific">Flavilitoribacter nigricans (strain ATCC 23147 / DSM 23189 / NBRC 102662 / NCIMB 1420 / SS-2)</name>
    <name type="common">Lewinella nigricans</name>
    <dbReference type="NCBI Taxonomy" id="1122177"/>
    <lineage>
        <taxon>Bacteria</taxon>
        <taxon>Pseudomonadati</taxon>
        <taxon>Bacteroidota</taxon>
        <taxon>Saprospiria</taxon>
        <taxon>Saprospirales</taxon>
        <taxon>Lewinellaceae</taxon>
        <taxon>Flavilitoribacter</taxon>
    </lineage>
</organism>
<gene>
    <name evidence="2" type="ORF">CRP01_10615</name>
</gene>
<dbReference type="RefSeq" id="WP_099149994.1">
    <property type="nucleotide sequence ID" value="NZ_PDUD01000017.1"/>
</dbReference>